<keyword evidence="6" id="KW-1185">Reference proteome</keyword>
<evidence type="ECO:0000313" key="4">
    <source>
        <dbReference type="EMBL" id="MFH5243622.1"/>
    </source>
</evidence>
<dbReference type="GO" id="GO:0016491">
    <property type="term" value="F:oxidoreductase activity"/>
    <property type="evidence" value="ECO:0007669"/>
    <property type="project" value="UniProtKB-KW"/>
</dbReference>
<reference evidence="5 6" key="1">
    <citation type="submission" date="2024-10" db="EMBL/GenBank/DDBJ databases">
        <authorList>
            <person name="Riesco R."/>
        </authorList>
    </citation>
    <scope>NUCLEOTIDE SEQUENCE [LARGE SCALE GENOMIC DNA]</scope>
    <source>
        <strain evidence="4 5">NCIMB 15448</strain>
        <strain evidence="3 6">NCIMB 15450</strain>
    </source>
</reference>
<accession>A0ABW7K3A6</accession>
<evidence type="ECO:0000313" key="5">
    <source>
        <dbReference type="Proteomes" id="UP001609176"/>
    </source>
</evidence>
<proteinExistence type="predicted"/>
<dbReference type="RefSeq" id="WP_395125166.1">
    <property type="nucleotide sequence ID" value="NZ_JBIMSN010000020.1"/>
</dbReference>
<name>A0ABW7K3A6_9NOCA</name>
<dbReference type="InterPro" id="IPR052019">
    <property type="entry name" value="F420H2_bilvrd_red/Heme_oxyg"/>
</dbReference>
<keyword evidence="1 3" id="KW-0560">Oxidoreductase</keyword>
<evidence type="ECO:0000313" key="3">
    <source>
        <dbReference type="EMBL" id="MFH5227895.1"/>
    </source>
</evidence>
<dbReference type="InterPro" id="IPR011576">
    <property type="entry name" value="Pyridox_Oxase_N"/>
</dbReference>
<dbReference type="Proteomes" id="UP001609219">
    <property type="component" value="Unassembled WGS sequence"/>
</dbReference>
<evidence type="ECO:0000259" key="2">
    <source>
        <dbReference type="Pfam" id="PF01243"/>
    </source>
</evidence>
<dbReference type="EMBL" id="JBIMSN010000020">
    <property type="protein sequence ID" value="MFH5227895.1"/>
    <property type="molecule type" value="Genomic_DNA"/>
</dbReference>
<dbReference type="Proteomes" id="UP001609176">
    <property type="component" value="Unassembled WGS sequence"/>
</dbReference>
<dbReference type="InterPro" id="IPR019965">
    <property type="entry name" value="PPOX_F420-dep_Rv2061_put"/>
</dbReference>
<dbReference type="InterPro" id="IPR012349">
    <property type="entry name" value="Split_barrel_FMN-bd"/>
</dbReference>
<feature type="domain" description="Pyridoxamine 5'-phosphate oxidase N-terminal" evidence="2">
    <location>
        <begin position="46"/>
        <end position="152"/>
    </location>
</feature>
<dbReference type="Pfam" id="PF01243">
    <property type="entry name" value="PNPOx_N"/>
    <property type="match status" value="1"/>
</dbReference>
<evidence type="ECO:0000256" key="1">
    <source>
        <dbReference type="ARBA" id="ARBA00023002"/>
    </source>
</evidence>
<dbReference type="EMBL" id="JBIMSP010000028">
    <property type="protein sequence ID" value="MFH5243622.1"/>
    <property type="molecule type" value="Genomic_DNA"/>
</dbReference>
<dbReference type="PANTHER" id="PTHR35176:SF11">
    <property type="entry name" value="PYRIDOXAMINE 5'-PHOSPHATE OXIDASE FAMILY PROTEIN"/>
    <property type="match status" value="1"/>
</dbReference>
<gene>
    <name evidence="4" type="ORF">ACHIPV_17320</name>
    <name evidence="3" type="ORF">ACHIRB_04730</name>
</gene>
<organism evidence="3 6">
    <name type="scientific">Antrihabitans spumae</name>
    <dbReference type="NCBI Taxonomy" id="3373370"/>
    <lineage>
        <taxon>Bacteria</taxon>
        <taxon>Bacillati</taxon>
        <taxon>Actinomycetota</taxon>
        <taxon>Actinomycetes</taxon>
        <taxon>Mycobacteriales</taxon>
        <taxon>Nocardiaceae</taxon>
        <taxon>Antrihabitans</taxon>
    </lineage>
</organism>
<dbReference type="EC" id="1.-.-.-" evidence="3"/>
<dbReference type="SUPFAM" id="SSF50475">
    <property type="entry name" value="FMN-binding split barrel"/>
    <property type="match status" value="1"/>
</dbReference>
<dbReference type="Gene3D" id="2.30.110.10">
    <property type="entry name" value="Electron Transport, Fmn-binding Protein, Chain A"/>
    <property type="match status" value="1"/>
</dbReference>
<dbReference type="NCBIfam" id="TIGR03666">
    <property type="entry name" value="Rv2061_F420"/>
    <property type="match status" value="1"/>
</dbReference>
<protein>
    <submittedName>
        <fullName evidence="3">PPOX class F420-dependent oxidoreductase</fullName>
        <ecNumber evidence="3">1.-.-.-</ecNumber>
    </submittedName>
</protein>
<sequence length="165" mass="18269">MTRPTKSPPRFDRAKLEEWVLRSYDWWRHPGSFEPGPAVAAGTLASLARHKYGLLITFRKNGEAVPSPMWFALHDGRAIIRTGLDSYKVKRILNNPDVVIAACTMRGKPIGQALAATARIMEPSENVAAEALLVSRYSLGRKIYDRTVAKVYADAAYIEVSPVSA</sequence>
<evidence type="ECO:0000313" key="6">
    <source>
        <dbReference type="Proteomes" id="UP001609219"/>
    </source>
</evidence>
<dbReference type="PANTHER" id="PTHR35176">
    <property type="entry name" value="HEME OXYGENASE HI_0854-RELATED"/>
    <property type="match status" value="1"/>
</dbReference>
<comment type="caution">
    <text evidence="3">The sequence shown here is derived from an EMBL/GenBank/DDBJ whole genome shotgun (WGS) entry which is preliminary data.</text>
</comment>